<protein>
    <recommendedName>
        <fullName evidence="2 4">Acylphosphatase</fullName>
        <ecNumber evidence="2 4">3.6.1.7</ecNumber>
    </recommendedName>
</protein>
<evidence type="ECO:0000313" key="9">
    <source>
        <dbReference type="Proteomes" id="UP000614424"/>
    </source>
</evidence>
<evidence type="ECO:0000256" key="6">
    <source>
        <dbReference type="RuleBase" id="RU004168"/>
    </source>
</evidence>
<comment type="catalytic activity">
    <reaction evidence="3 4 5">
        <text>an acyl phosphate + H2O = a carboxylate + phosphate + H(+)</text>
        <dbReference type="Rhea" id="RHEA:14965"/>
        <dbReference type="ChEBI" id="CHEBI:15377"/>
        <dbReference type="ChEBI" id="CHEBI:15378"/>
        <dbReference type="ChEBI" id="CHEBI:29067"/>
        <dbReference type="ChEBI" id="CHEBI:43474"/>
        <dbReference type="ChEBI" id="CHEBI:59918"/>
        <dbReference type="EC" id="3.6.1.7"/>
    </reaction>
</comment>
<dbReference type="GO" id="GO:0003998">
    <property type="term" value="F:acylphosphatase activity"/>
    <property type="evidence" value="ECO:0007669"/>
    <property type="project" value="UniProtKB-EC"/>
</dbReference>
<evidence type="ECO:0000259" key="7">
    <source>
        <dbReference type="PROSITE" id="PS51160"/>
    </source>
</evidence>
<dbReference type="Pfam" id="PF00708">
    <property type="entry name" value="Acylphosphatase"/>
    <property type="match status" value="1"/>
</dbReference>
<organism evidence="8 9">
    <name type="scientific">Candidatus Desulfobia pelagia</name>
    <dbReference type="NCBI Taxonomy" id="2841692"/>
    <lineage>
        <taxon>Bacteria</taxon>
        <taxon>Pseudomonadati</taxon>
        <taxon>Thermodesulfobacteriota</taxon>
        <taxon>Desulfobulbia</taxon>
        <taxon>Desulfobulbales</taxon>
        <taxon>Desulfobulbaceae</taxon>
        <taxon>Candidatus Desulfobia</taxon>
    </lineage>
</organism>
<dbReference type="Gene3D" id="3.30.70.100">
    <property type="match status" value="1"/>
</dbReference>
<sequence length="92" mass="10356">MTQKAIHVIIEGRVQGVFFRACTRDEAVRLGLYGWVRNLPDGSVEALIAGEEQTVDRMLEWLQTGPPMADVARVVFDPVHPTPDEKDFSVIY</sequence>
<dbReference type="PRINTS" id="PR00112">
    <property type="entry name" value="ACYLPHPHTASE"/>
</dbReference>
<evidence type="ECO:0000256" key="5">
    <source>
        <dbReference type="RuleBase" id="RU000553"/>
    </source>
</evidence>
<name>A0A8J6TFA7_9BACT</name>
<dbReference type="EMBL" id="JACNJZ010000090">
    <property type="protein sequence ID" value="MBC8317435.1"/>
    <property type="molecule type" value="Genomic_DNA"/>
</dbReference>
<dbReference type="AlphaFoldDB" id="A0A8J6TFA7"/>
<dbReference type="PANTHER" id="PTHR47268:SF4">
    <property type="entry name" value="ACYLPHOSPHATASE"/>
    <property type="match status" value="1"/>
</dbReference>
<feature type="domain" description="Acylphosphatase-like" evidence="7">
    <location>
        <begin position="5"/>
        <end position="92"/>
    </location>
</feature>
<dbReference type="PROSITE" id="PS00151">
    <property type="entry name" value="ACYLPHOSPHATASE_2"/>
    <property type="match status" value="1"/>
</dbReference>
<dbReference type="Proteomes" id="UP000614424">
    <property type="component" value="Unassembled WGS sequence"/>
</dbReference>
<evidence type="ECO:0000256" key="4">
    <source>
        <dbReference type="PROSITE-ProRule" id="PRU00520"/>
    </source>
</evidence>
<comment type="similarity">
    <text evidence="1 6">Belongs to the acylphosphatase family.</text>
</comment>
<accession>A0A8J6TFA7</accession>
<keyword evidence="4 5" id="KW-0378">Hydrolase</keyword>
<dbReference type="PROSITE" id="PS00150">
    <property type="entry name" value="ACYLPHOSPHATASE_1"/>
    <property type="match status" value="1"/>
</dbReference>
<feature type="active site" evidence="4">
    <location>
        <position position="38"/>
    </location>
</feature>
<comment type="caution">
    <text evidence="8">The sequence shown here is derived from an EMBL/GenBank/DDBJ whole genome shotgun (WGS) entry which is preliminary data.</text>
</comment>
<evidence type="ECO:0000256" key="2">
    <source>
        <dbReference type="ARBA" id="ARBA00012150"/>
    </source>
</evidence>
<dbReference type="InterPro" id="IPR001792">
    <property type="entry name" value="Acylphosphatase-like_dom"/>
</dbReference>
<dbReference type="InterPro" id="IPR020456">
    <property type="entry name" value="Acylphosphatase"/>
</dbReference>
<dbReference type="InterPro" id="IPR036046">
    <property type="entry name" value="Acylphosphatase-like_dom_sf"/>
</dbReference>
<dbReference type="EC" id="3.6.1.7" evidence="2 4"/>
<proteinExistence type="inferred from homology"/>
<gene>
    <name evidence="8" type="ORF">H8E41_05980</name>
</gene>
<dbReference type="SUPFAM" id="SSF54975">
    <property type="entry name" value="Acylphosphatase/BLUF domain-like"/>
    <property type="match status" value="1"/>
</dbReference>
<dbReference type="PROSITE" id="PS51160">
    <property type="entry name" value="ACYLPHOSPHATASE_3"/>
    <property type="match status" value="1"/>
</dbReference>
<reference evidence="8 9" key="1">
    <citation type="submission" date="2020-08" db="EMBL/GenBank/DDBJ databases">
        <title>Bridging the membrane lipid divide: bacteria of the FCB group superphylum have the potential to synthesize archaeal ether lipids.</title>
        <authorList>
            <person name="Villanueva L."/>
            <person name="Von Meijenfeldt F.A.B."/>
            <person name="Westbye A.B."/>
            <person name="Yadav S."/>
            <person name="Hopmans E.C."/>
            <person name="Dutilh B.E."/>
            <person name="Sinninghe Damste J.S."/>
        </authorList>
    </citation>
    <scope>NUCLEOTIDE SEQUENCE [LARGE SCALE GENOMIC DNA]</scope>
    <source>
        <strain evidence="8">NIOZ-UU47</strain>
    </source>
</reference>
<dbReference type="PANTHER" id="PTHR47268">
    <property type="entry name" value="ACYLPHOSPHATASE"/>
    <property type="match status" value="1"/>
</dbReference>
<feature type="active site" evidence="4">
    <location>
        <position position="20"/>
    </location>
</feature>
<dbReference type="InterPro" id="IPR017968">
    <property type="entry name" value="Acylphosphatase_CS"/>
</dbReference>
<evidence type="ECO:0000256" key="3">
    <source>
        <dbReference type="ARBA" id="ARBA00047645"/>
    </source>
</evidence>
<evidence type="ECO:0000313" key="8">
    <source>
        <dbReference type="EMBL" id="MBC8317435.1"/>
    </source>
</evidence>
<evidence type="ECO:0000256" key="1">
    <source>
        <dbReference type="ARBA" id="ARBA00005614"/>
    </source>
</evidence>